<gene>
    <name evidence="4" type="ORF">FB558_6940</name>
</gene>
<organism evidence="4 5">
    <name type="scientific">Pseudonocardia kunmingensis</name>
    <dbReference type="NCBI Taxonomy" id="630975"/>
    <lineage>
        <taxon>Bacteria</taxon>
        <taxon>Bacillati</taxon>
        <taxon>Actinomycetota</taxon>
        <taxon>Actinomycetes</taxon>
        <taxon>Pseudonocardiales</taxon>
        <taxon>Pseudonocardiaceae</taxon>
        <taxon>Pseudonocardia</taxon>
    </lineage>
</organism>
<dbReference type="InterPro" id="IPR029063">
    <property type="entry name" value="SAM-dependent_MTases_sf"/>
</dbReference>
<evidence type="ECO:0000256" key="1">
    <source>
        <dbReference type="ARBA" id="ARBA00022603"/>
    </source>
</evidence>
<dbReference type="PANTHER" id="PTHR43861">
    <property type="entry name" value="TRANS-ACONITATE 2-METHYLTRANSFERASE-RELATED"/>
    <property type="match status" value="1"/>
</dbReference>
<name>A0A543D3K2_9PSEU</name>
<evidence type="ECO:0000313" key="5">
    <source>
        <dbReference type="Proteomes" id="UP000315677"/>
    </source>
</evidence>
<feature type="domain" description="Methyltransferase" evidence="3">
    <location>
        <begin position="51"/>
        <end position="148"/>
    </location>
</feature>
<dbReference type="Pfam" id="PF13649">
    <property type="entry name" value="Methyltransf_25"/>
    <property type="match status" value="1"/>
</dbReference>
<keyword evidence="2 4" id="KW-0808">Transferase</keyword>
<evidence type="ECO:0000256" key="2">
    <source>
        <dbReference type="ARBA" id="ARBA00022679"/>
    </source>
</evidence>
<dbReference type="PANTHER" id="PTHR43861:SF1">
    <property type="entry name" value="TRANS-ACONITATE 2-METHYLTRANSFERASE"/>
    <property type="match status" value="1"/>
</dbReference>
<keyword evidence="1 4" id="KW-0489">Methyltransferase</keyword>
<dbReference type="SUPFAM" id="SSF53335">
    <property type="entry name" value="S-adenosyl-L-methionine-dependent methyltransferases"/>
    <property type="match status" value="1"/>
</dbReference>
<dbReference type="OrthoDB" id="3286690at2"/>
<dbReference type="Gene3D" id="3.40.50.150">
    <property type="entry name" value="Vaccinia Virus protein VP39"/>
    <property type="match status" value="1"/>
</dbReference>
<protein>
    <submittedName>
        <fullName evidence="4">Methyltransferase family protein</fullName>
    </submittedName>
</protein>
<dbReference type="GO" id="GO:0008168">
    <property type="term" value="F:methyltransferase activity"/>
    <property type="evidence" value="ECO:0007669"/>
    <property type="project" value="UniProtKB-KW"/>
</dbReference>
<keyword evidence="5" id="KW-1185">Reference proteome</keyword>
<sequence length="252" mass="26604">MQASVAQRWVRRWDVQQERYVPDREERFRVVIDVVGWAVARAGDRGGVARIVDLGCGPGSLSSRLSRVFPTAEIVGVDTDPLLLGLAAGTVGDVRLVHADLTDPGWPAATGLDAPWDAAVSSTALHWLAPDALAGLYATVAGRLRAGGVFVDADHRALDEPVMADLARHVRSARAVRAGVTANEDWGAWWDGVLADPDLAPLVDARSEAAISHSAESGLTVGEQVGMLRAAGFSAAAPVWQSGDDHVLVGVR</sequence>
<dbReference type="Proteomes" id="UP000315677">
    <property type="component" value="Unassembled WGS sequence"/>
</dbReference>
<accession>A0A543D3K2</accession>
<proteinExistence type="predicted"/>
<dbReference type="InterPro" id="IPR041698">
    <property type="entry name" value="Methyltransf_25"/>
</dbReference>
<reference evidence="4 5" key="1">
    <citation type="submission" date="2019-06" db="EMBL/GenBank/DDBJ databases">
        <title>Sequencing the genomes of 1000 actinobacteria strains.</title>
        <authorList>
            <person name="Klenk H.-P."/>
        </authorList>
    </citation>
    <scope>NUCLEOTIDE SEQUENCE [LARGE SCALE GENOMIC DNA]</scope>
    <source>
        <strain evidence="4 5">DSM 45301</strain>
    </source>
</reference>
<evidence type="ECO:0000313" key="4">
    <source>
        <dbReference type="EMBL" id="TQM03915.1"/>
    </source>
</evidence>
<dbReference type="RefSeq" id="WP_142060899.1">
    <property type="nucleotide sequence ID" value="NZ_VFPA01000005.1"/>
</dbReference>
<evidence type="ECO:0000259" key="3">
    <source>
        <dbReference type="Pfam" id="PF13649"/>
    </source>
</evidence>
<comment type="caution">
    <text evidence="4">The sequence shown here is derived from an EMBL/GenBank/DDBJ whole genome shotgun (WGS) entry which is preliminary data.</text>
</comment>
<dbReference type="CDD" id="cd02440">
    <property type="entry name" value="AdoMet_MTases"/>
    <property type="match status" value="1"/>
</dbReference>
<dbReference type="EMBL" id="VFPA01000005">
    <property type="protein sequence ID" value="TQM03915.1"/>
    <property type="molecule type" value="Genomic_DNA"/>
</dbReference>
<dbReference type="AlphaFoldDB" id="A0A543D3K2"/>
<dbReference type="GO" id="GO:0032259">
    <property type="term" value="P:methylation"/>
    <property type="evidence" value="ECO:0007669"/>
    <property type="project" value="UniProtKB-KW"/>
</dbReference>